<name>A0A413PGL2_9FIRM</name>
<feature type="transmembrane region" description="Helical" evidence="1">
    <location>
        <begin position="109"/>
        <end position="129"/>
    </location>
</feature>
<keyword evidence="1" id="KW-0472">Membrane</keyword>
<evidence type="ECO:0000313" key="2">
    <source>
        <dbReference type="EMBL" id="RGZ75177.1"/>
    </source>
</evidence>
<accession>A0A413PGL2</accession>
<feature type="transmembrane region" description="Helical" evidence="1">
    <location>
        <begin position="135"/>
        <end position="156"/>
    </location>
</feature>
<feature type="transmembrane region" description="Helical" evidence="1">
    <location>
        <begin position="21"/>
        <end position="40"/>
    </location>
</feature>
<dbReference type="Proteomes" id="UP000283431">
    <property type="component" value="Unassembled WGS sequence"/>
</dbReference>
<evidence type="ECO:0000313" key="3">
    <source>
        <dbReference type="Proteomes" id="UP000283431"/>
    </source>
</evidence>
<evidence type="ECO:0000256" key="1">
    <source>
        <dbReference type="SAM" id="Phobius"/>
    </source>
</evidence>
<dbReference type="AlphaFoldDB" id="A0A413PGL2"/>
<comment type="caution">
    <text evidence="2">The sequence shown here is derived from an EMBL/GenBank/DDBJ whole genome shotgun (WGS) entry which is preliminary data.</text>
</comment>
<feature type="transmembrane region" description="Helical" evidence="1">
    <location>
        <begin position="60"/>
        <end position="88"/>
    </location>
</feature>
<proteinExistence type="predicted"/>
<keyword evidence="1" id="KW-1133">Transmembrane helix</keyword>
<keyword evidence="1" id="KW-0812">Transmembrane</keyword>
<protein>
    <submittedName>
        <fullName evidence="2">Uncharacterized protein</fullName>
    </submittedName>
</protein>
<dbReference type="EMBL" id="QSEN01000011">
    <property type="protein sequence ID" value="RGZ75177.1"/>
    <property type="molecule type" value="Genomic_DNA"/>
</dbReference>
<gene>
    <name evidence="2" type="ORF">DW975_07515</name>
</gene>
<organism evidence="2 3">
    <name type="scientific">Agathobacter rectalis</name>
    <dbReference type="NCBI Taxonomy" id="39491"/>
    <lineage>
        <taxon>Bacteria</taxon>
        <taxon>Bacillati</taxon>
        <taxon>Bacillota</taxon>
        <taxon>Clostridia</taxon>
        <taxon>Lachnospirales</taxon>
        <taxon>Lachnospiraceae</taxon>
        <taxon>Agathobacter</taxon>
    </lineage>
</organism>
<sequence>MIWIIIRFNVIGFNLECFTTNYFILIFLNIAIGLSMYYIYNYYCRFMIVFERRFIVVPLVGGVVSILAIAFNYIWAFFLGLEIFFVGINMNFISKRARESEKLFFNKRMMTFCAIGIMTMILGLSYNTYTKGSNILKIPLFLLYIGYMLMGVWGHINHNYILMILGKIGNEEKYAKK</sequence>
<reference evidence="2 3" key="1">
    <citation type="submission" date="2018-08" db="EMBL/GenBank/DDBJ databases">
        <title>A genome reference for cultivated species of the human gut microbiota.</title>
        <authorList>
            <person name="Zou Y."/>
            <person name="Xue W."/>
            <person name="Luo G."/>
        </authorList>
    </citation>
    <scope>NUCLEOTIDE SEQUENCE [LARGE SCALE GENOMIC DNA]</scope>
    <source>
        <strain evidence="2 3">AM48-7</strain>
    </source>
</reference>